<dbReference type="GO" id="GO:0003735">
    <property type="term" value="F:structural constituent of ribosome"/>
    <property type="evidence" value="ECO:0007669"/>
    <property type="project" value="InterPro"/>
</dbReference>
<dbReference type="EMBL" id="NDIQ01000001">
    <property type="protein sequence ID" value="PRT52898.1"/>
    <property type="molecule type" value="Genomic_DNA"/>
</dbReference>
<dbReference type="AlphaFoldDB" id="A0A2T0FD16"/>
<dbReference type="RefSeq" id="XP_024662844.1">
    <property type="nucleotide sequence ID" value="XM_024807076.1"/>
</dbReference>
<protein>
    <submittedName>
        <fullName evidence="4">37S ribosomal protein S18, mitochondrial</fullName>
    </submittedName>
</protein>
<dbReference type="GO" id="GO:1990904">
    <property type="term" value="C:ribonucleoprotein complex"/>
    <property type="evidence" value="ECO:0007669"/>
    <property type="project" value="UniProtKB-KW"/>
</dbReference>
<dbReference type="PIRSF" id="PIRSF002131">
    <property type="entry name" value="Ribosomal_S11"/>
    <property type="match status" value="1"/>
</dbReference>
<evidence type="ECO:0000256" key="3">
    <source>
        <dbReference type="ARBA" id="ARBA00023274"/>
    </source>
</evidence>
<name>A0A2T0FD16_9ASCO</name>
<organism evidence="4 5">
    <name type="scientific">Wickerhamiella sorbophila</name>
    <dbReference type="NCBI Taxonomy" id="45607"/>
    <lineage>
        <taxon>Eukaryota</taxon>
        <taxon>Fungi</taxon>
        <taxon>Dikarya</taxon>
        <taxon>Ascomycota</taxon>
        <taxon>Saccharomycotina</taxon>
        <taxon>Dipodascomycetes</taxon>
        <taxon>Dipodascales</taxon>
        <taxon>Trichomonascaceae</taxon>
        <taxon>Wickerhamiella</taxon>
    </lineage>
</organism>
<keyword evidence="2 4" id="KW-0689">Ribosomal protein</keyword>
<dbReference type="PANTHER" id="PTHR11759">
    <property type="entry name" value="40S RIBOSOMAL PROTEIN S14/30S RIBOSOMAL PROTEIN S11"/>
    <property type="match status" value="1"/>
</dbReference>
<dbReference type="InterPro" id="IPR036967">
    <property type="entry name" value="Ribosomal_uS11_sf"/>
</dbReference>
<comment type="caution">
    <text evidence="4">The sequence shown here is derived from an EMBL/GenBank/DDBJ whole genome shotgun (WGS) entry which is preliminary data.</text>
</comment>
<dbReference type="OrthoDB" id="1654884at2759"/>
<dbReference type="GO" id="GO:0006412">
    <property type="term" value="P:translation"/>
    <property type="evidence" value="ECO:0007669"/>
    <property type="project" value="InterPro"/>
</dbReference>
<evidence type="ECO:0000313" key="5">
    <source>
        <dbReference type="Proteomes" id="UP000238350"/>
    </source>
</evidence>
<dbReference type="GeneID" id="36514267"/>
<dbReference type="HAMAP" id="MF_01310">
    <property type="entry name" value="Ribosomal_uS11"/>
    <property type="match status" value="1"/>
</dbReference>
<evidence type="ECO:0000256" key="2">
    <source>
        <dbReference type="ARBA" id="ARBA00022980"/>
    </source>
</evidence>
<reference evidence="4 5" key="1">
    <citation type="submission" date="2017-04" db="EMBL/GenBank/DDBJ databases">
        <title>Genome sequencing of [Candida] sorbophila.</title>
        <authorList>
            <person name="Ahn J.O."/>
        </authorList>
    </citation>
    <scope>NUCLEOTIDE SEQUENCE [LARGE SCALE GENOMIC DNA]</scope>
    <source>
        <strain evidence="4 5">DS02</strain>
    </source>
</reference>
<dbReference type="Gene3D" id="3.30.420.80">
    <property type="entry name" value="Ribosomal protein S11"/>
    <property type="match status" value="1"/>
</dbReference>
<accession>A0A2T0FD16</accession>
<keyword evidence="3" id="KW-0687">Ribonucleoprotein</keyword>
<sequence length="185" mass="20848">MLRKLFAAQAAPASTVNRALSESLSTRSIYDNDSFNPEHMLHCMFTRNNTILTLSRRVQKYKPSAEVANKGPNYLDQAALIDIVRPQQEVILTVSTGQLGFKGTKKSTYDAAFQTSARMFELMEQKGLLNKNIELVTRNFGQNRTAFFSVLFGKEGTKVRPLIKRVTDGTRIKFGGDRSPNKRRV</sequence>
<proteinExistence type="inferred from homology"/>
<dbReference type="STRING" id="45607.A0A2T0FD16"/>
<dbReference type="GO" id="GO:0005840">
    <property type="term" value="C:ribosome"/>
    <property type="evidence" value="ECO:0007669"/>
    <property type="project" value="UniProtKB-KW"/>
</dbReference>
<dbReference type="Proteomes" id="UP000238350">
    <property type="component" value="Unassembled WGS sequence"/>
</dbReference>
<evidence type="ECO:0000313" key="4">
    <source>
        <dbReference type="EMBL" id="PRT52898.1"/>
    </source>
</evidence>
<comment type="similarity">
    <text evidence="1">Belongs to the universal ribosomal protein uS11 family.</text>
</comment>
<dbReference type="InterPro" id="IPR001971">
    <property type="entry name" value="Ribosomal_uS11"/>
</dbReference>
<evidence type="ECO:0000256" key="1">
    <source>
        <dbReference type="ARBA" id="ARBA00006194"/>
    </source>
</evidence>
<dbReference type="SUPFAM" id="SSF53137">
    <property type="entry name" value="Translational machinery components"/>
    <property type="match status" value="1"/>
</dbReference>
<gene>
    <name evidence="4" type="ORF">B9G98_00518</name>
</gene>
<keyword evidence="5" id="KW-1185">Reference proteome</keyword>